<comment type="caution">
    <text evidence="8">The sequence shown here is derived from an EMBL/GenBank/DDBJ whole genome shotgun (WGS) entry which is preliminary data.</text>
</comment>
<dbReference type="Pfam" id="PF00535">
    <property type="entry name" value="Glycos_transf_2"/>
    <property type="match status" value="1"/>
</dbReference>
<feature type="domain" description="Glycosyltransferase 2-like" evidence="7">
    <location>
        <begin position="2"/>
        <end position="135"/>
    </location>
</feature>
<evidence type="ECO:0000256" key="1">
    <source>
        <dbReference type="ARBA" id="ARBA00004651"/>
    </source>
</evidence>
<evidence type="ECO:0000256" key="5">
    <source>
        <dbReference type="ARBA" id="ARBA00023136"/>
    </source>
</evidence>
<feature type="transmembrane region" description="Helical" evidence="6">
    <location>
        <begin position="575"/>
        <end position="596"/>
    </location>
</feature>
<evidence type="ECO:0000256" key="2">
    <source>
        <dbReference type="ARBA" id="ARBA00022475"/>
    </source>
</evidence>
<dbReference type="GO" id="GO:0005886">
    <property type="term" value="C:plasma membrane"/>
    <property type="evidence" value="ECO:0007669"/>
    <property type="project" value="UniProtKB-SubCell"/>
</dbReference>
<keyword evidence="2" id="KW-1003">Cell membrane</keyword>
<feature type="transmembrane region" description="Helical" evidence="6">
    <location>
        <begin position="230"/>
        <end position="249"/>
    </location>
</feature>
<reference evidence="8" key="2">
    <citation type="submission" date="2020-09" db="EMBL/GenBank/DDBJ databases">
        <authorList>
            <person name="Sun Q."/>
            <person name="Ohkuma M."/>
        </authorList>
    </citation>
    <scope>NUCLEOTIDE SEQUENCE</scope>
    <source>
        <strain evidence="8">JCM 3276</strain>
    </source>
</reference>
<feature type="transmembrane region" description="Helical" evidence="6">
    <location>
        <begin position="512"/>
        <end position="533"/>
    </location>
</feature>
<comment type="subcellular location">
    <subcellularLocation>
        <location evidence="1">Cell membrane</location>
        <topology evidence="1">Multi-pass membrane protein</topology>
    </subcellularLocation>
</comment>
<sequence>MVIPCYNSAKTLEACLRALHAQSYPPLEIVVADDRSTDDSREIAARHGCVVVPAEVNTGPSGARNRGVAASSGDVLFFLDSDVALEPDAIASAVRLLESEPDLGCVHGMYTTEPLNEDGFIARYRLLHSRHWHERHAGRVRTAFFALAAMPRRVFDEVGPFDENLRESEDVEYSDRLHPRFGILLTDSVQGGHDDETALLPLLRTQFKRAQLLVPVALVERGAGRGGVRANRFSGVAAAGLAVAALPFSLVWTEALIVAAAMVGVFAVIEPSLSRYVLRERGPGFLVGFTAVHFLLHLAIVAGASVGALRFLVDKDFGPSRLARPRWLGRAVTVVVTAVVLVFVLWALRSLEWSALADTLGDPAAPPMLGAAVAANTGGLVLAMLGWRSVLVDSGPRVGVRDSARIFFVGMVTKLVPGRVWAVLTHVRYGKAAGITPARMVAVYLLNIPIGLLTAAVVGLLAVPADTAWAVAVPAAVAVAVFVWPDSVNRLSALTLRLARRERPDRFASPRAVRASIGFSLVSWLVSGLHLWALAVLFGADPGPALPVCVGGFALAMLVGSLVVVVPDGIGAREVVLALPLATILPWPSVAAVLVLSRIAVLVSELLAAGVSLLAAGRAAAPADGDRTVLADR</sequence>
<keyword evidence="5 6" id="KW-0472">Membrane</keyword>
<protein>
    <recommendedName>
        <fullName evidence="7">Glycosyltransferase 2-like domain-containing protein</fullName>
    </recommendedName>
</protein>
<feature type="transmembrane region" description="Helical" evidence="6">
    <location>
        <begin position="369"/>
        <end position="387"/>
    </location>
</feature>
<dbReference type="AlphaFoldDB" id="A0A918LHB2"/>
<evidence type="ECO:0000313" key="8">
    <source>
        <dbReference type="EMBL" id="GGS47295.1"/>
    </source>
</evidence>
<feature type="transmembrane region" description="Helical" evidence="6">
    <location>
        <begin position="255"/>
        <end position="273"/>
    </location>
</feature>
<dbReference type="Gene3D" id="3.90.550.10">
    <property type="entry name" value="Spore Coat Polysaccharide Biosynthesis Protein SpsA, Chain A"/>
    <property type="match status" value="1"/>
</dbReference>
<keyword evidence="4 6" id="KW-1133">Transmembrane helix</keyword>
<keyword evidence="3 6" id="KW-0812">Transmembrane</keyword>
<feature type="transmembrane region" description="Helical" evidence="6">
    <location>
        <begin position="285"/>
        <end position="307"/>
    </location>
</feature>
<name>A0A918LHB2_9PSEU</name>
<evidence type="ECO:0000256" key="4">
    <source>
        <dbReference type="ARBA" id="ARBA00022989"/>
    </source>
</evidence>
<keyword evidence="9" id="KW-1185">Reference proteome</keyword>
<feature type="transmembrane region" description="Helical" evidence="6">
    <location>
        <begin position="441"/>
        <end position="463"/>
    </location>
</feature>
<feature type="transmembrane region" description="Helical" evidence="6">
    <location>
        <begin position="545"/>
        <end position="566"/>
    </location>
</feature>
<organism evidence="8 9">
    <name type="scientific">Actinokineospora fastidiosa</name>
    <dbReference type="NCBI Taxonomy" id="1816"/>
    <lineage>
        <taxon>Bacteria</taxon>
        <taxon>Bacillati</taxon>
        <taxon>Actinomycetota</taxon>
        <taxon>Actinomycetes</taxon>
        <taxon>Pseudonocardiales</taxon>
        <taxon>Pseudonocardiaceae</taxon>
        <taxon>Actinokineospora</taxon>
    </lineage>
</organism>
<feature type="transmembrane region" description="Helical" evidence="6">
    <location>
        <begin position="407"/>
        <end position="429"/>
    </location>
</feature>
<gene>
    <name evidence="8" type="ORF">GCM10010171_48170</name>
</gene>
<evidence type="ECO:0000313" key="9">
    <source>
        <dbReference type="Proteomes" id="UP000660680"/>
    </source>
</evidence>
<evidence type="ECO:0000259" key="7">
    <source>
        <dbReference type="Pfam" id="PF00535"/>
    </source>
</evidence>
<dbReference type="EMBL" id="BMRB01000004">
    <property type="protein sequence ID" value="GGS47295.1"/>
    <property type="molecule type" value="Genomic_DNA"/>
</dbReference>
<dbReference type="InterPro" id="IPR022791">
    <property type="entry name" value="L-PG_synthase/AglD"/>
</dbReference>
<proteinExistence type="predicted"/>
<dbReference type="SUPFAM" id="SSF53448">
    <property type="entry name" value="Nucleotide-diphospho-sugar transferases"/>
    <property type="match status" value="1"/>
</dbReference>
<dbReference type="InterPro" id="IPR001173">
    <property type="entry name" value="Glyco_trans_2-like"/>
</dbReference>
<dbReference type="InterPro" id="IPR029044">
    <property type="entry name" value="Nucleotide-diphossugar_trans"/>
</dbReference>
<dbReference type="PANTHER" id="PTHR43685">
    <property type="entry name" value="GLYCOSYLTRANSFERASE"/>
    <property type="match status" value="1"/>
</dbReference>
<dbReference type="Pfam" id="PF03706">
    <property type="entry name" value="LPG_synthase_TM"/>
    <property type="match status" value="1"/>
</dbReference>
<evidence type="ECO:0000256" key="3">
    <source>
        <dbReference type="ARBA" id="ARBA00022692"/>
    </source>
</evidence>
<dbReference type="InterPro" id="IPR050834">
    <property type="entry name" value="Glycosyltransf_2"/>
</dbReference>
<feature type="transmembrane region" description="Helical" evidence="6">
    <location>
        <begin position="469"/>
        <end position="491"/>
    </location>
</feature>
<dbReference type="Proteomes" id="UP000660680">
    <property type="component" value="Unassembled WGS sequence"/>
</dbReference>
<reference evidence="8" key="1">
    <citation type="journal article" date="2014" name="Int. J. Syst. Evol. Microbiol.">
        <title>Complete genome sequence of Corynebacterium casei LMG S-19264T (=DSM 44701T), isolated from a smear-ripened cheese.</title>
        <authorList>
            <consortium name="US DOE Joint Genome Institute (JGI-PGF)"/>
            <person name="Walter F."/>
            <person name="Albersmeier A."/>
            <person name="Kalinowski J."/>
            <person name="Ruckert C."/>
        </authorList>
    </citation>
    <scope>NUCLEOTIDE SEQUENCE</scope>
    <source>
        <strain evidence="8">JCM 3276</strain>
    </source>
</reference>
<evidence type="ECO:0000256" key="6">
    <source>
        <dbReference type="SAM" id="Phobius"/>
    </source>
</evidence>
<dbReference type="CDD" id="cd00761">
    <property type="entry name" value="Glyco_tranf_GTA_type"/>
    <property type="match status" value="1"/>
</dbReference>
<accession>A0A918LHB2</accession>
<feature type="transmembrane region" description="Helical" evidence="6">
    <location>
        <begin position="327"/>
        <end position="348"/>
    </location>
</feature>
<dbReference type="PANTHER" id="PTHR43685:SF3">
    <property type="entry name" value="SLR2126 PROTEIN"/>
    <property type="match status" value="1"/>
</dbReference>